<keyword evidence="2" id="KW-0472">Membrane</keyword>
<gene>
    <name evidence="3" type="ORF">CJ030_MR7G011447</name>
</gene>
<dbReference type="OrthoDB" id="1431870at2759"/>
<feature type="region of interest" description="Disordered" evidence="1">
    <location>
        <begin position="45"/>
        <end position="89"/>
    </location>
</feature>
<keyword evidence="4" id="KW-1185">Reference proteome</keyword>
<feature type="compositionally biased region" description="Polar residues" evidence="1">
    <location>
        <begin position="1"/>
        <end position="13"/>
    </location>
</feature>
<feature type="compositionally biased region" description="Basic and acidic residues" evidence="1">
    <location>
        <begin position="68"/>
        <end position="77"/>
    </location>
</feature>
<evidence type="ECO:0000313" key="4">
    <source>
        <dbReference type="Proteomes" id="UP000516437"/>
    </source>
</evidence>
<keyword evidence="2" id="KW-1133">Transmembrane helix</keyword>
<proteinExistence type="predicted"/>
<sequence>MGSGESTLNNNDSTRPEDNASRSRVASAVAAASVLAATCGAIALMSGSETTTNKKTMKAPGGNGAIMNRDDFEKDPKGYFSANRDRNKK</sequence>
<feature type="region of interest" description="Disordered" evidence="1">
    <location>
        <begin position="1"/>
        <end position="26"/>
    </location>
</feature>
<evidence type="ECO:0000313" key="3">
    <source>
        <dbReference type="EMBL" id="KAB1207126.1"/>
    </source>
</evidence>
<name>A0A6A1V4I2_9ROSI</name>
<feature type="transmembrane region" description="Helical" evidence="2">
    <location>
        <begin position="25"/>
        <end position="45"/>
    </location>
</feature>
<dbReference type="PANTHER" id="PTHR33333:SF32">
    <property type="entry name" value="PSAD1"/>
    <property type="match status" value="1"/>
</dbReference>
<dbReference type="InterPro" id="IPR039926">
    <property type="entry name" value="Egg_app_1"/>
</dbReference>
<dbReference type="AlphaFoldDB" id="A0A6A1V4I2"/>
<comment type="caution">
    <text evidence="3">The sequence shown here is derived from an EMBL/GenBank/DDBJ whole genome shotgun (WGS) entry which is preliminary data.</text>
</comment>
<dbReference type="EMBL" id="RXIC02000025">
    <property type="protein sequence ID" value="KAB1207126.1"/>
    <property type="molecule type" value="Genomic_DNA"/>
</dbReference>
<evidence type="ECO:0000256" key="2">
    <source>
        <dbReference type="SAM" id="Phobius"/>
    </source>
</evidence>
<protein>
    <submittedName>
        <fullName evidence="3">Uncharacterized protein</fullName>
    </submittedName>
</protein>
<dbReference type="PANTHER" id="PTHR33333">
    <property type="entry name" value="ERYTHROCYTE MEMBRANE PROTEIN 1-LIKE"/>
    <property type="match status" value="1"/>
</dbReference>
<reference evidence="3 4" key="1">
    <citation type="journal article" date="2019" name="Plant Biotechnol. J.">
        <title>The red bayberry genome and genetic basis of sex determination.</title>
        <authorList>
            <person name="Jia H.M."/>
            <person name="Jia H.J."/>
            <person name="Cai Q.L."/>
            <person name="Wang Y."/>
            <person name="Zhao H.B."/>
            <person name="Yang W.F."/>
            <person name="Wang G.Y."/>
            <person name="Li Y.H."/>
            <person name="Zhan D.L."/>
            <person name="Shen Y.T."/>
            <person name="Niu Q.F."/>
            <person name="Chang L."/>
            <person name="Qiu J."/>
            <person name="Zhao L."/>
            <person name="Xie H.B."/>
            <person name="Fu W.Y."/>
            <person name="Jin J."/>
            <person name="Li X.W."/>
            <person name="Jiao Y."/>
            <person name="Zhou C.C."/>
            <person name="Tu T."/>
            <person name="Chai C.Y."/>
            <person name="Gao J.L."/>
            <person name="Fan L.J."/>
            <person name="van de Weg E."/>
            <person name="Wang J.Y."/>
            <person name="Gao Z.S."/>
        </authorList>
    </citation>
    <scope>NUCLEOTIDE SEQUENCE [LARGE SCALE GENOMIC DNA]</scope>
    <source>
        <tissue evidence="3">Leaves</tissue>
    </source>
</reference>
<dbReference type="Proteomes" id="UP000516437">
    <property type="component" value="Chromosome 7"/>
</dbReference>
<keyword evidence="2" id="KW-0812">Transmembrane</keyword>
<organism evidence="3 4">
    <name type="scientific">Morella rubra</name>
    <name type="common">Chinese bayberry</name>
    <dbReference type="NCBI Taxonomy" id="262757"/>
    <lineage>
        <taxon>Eukaryota</taxon>
        <taxon>Viridiplantae</taxon>
        <taxon>Streptophyta</taxon>
        <taxon>Embryophyta</taxon>
        <taxon>Tracheophyta</taxon>
        <taxon>Spermatophyta</taxon>
        <taxon>Magnoliopsida</taxon>
        <taxon>eudicotyledons</taxon>
        <taxon>Gunneridae</taxon>
        <taxon>Pentapetalae</taxon>
        <taxon>rosids</taxon>
        <taxon>fabids</taxon>
        <taxon>Fagales</taxon>
        <taxon>Myricaceae</taxon>
        <taxon>Morella</taxon>
    </lineage>
</organism>
<evidence type="ECO:0000256" key="1">
    <source>
        <dbReference type="SAM" id="MobiDB-lite"/>
    </source>
</evidence>
<accession>A0A6A1V4I2</accession>